<proteinExistence type="predicted"/>
<organism evidence="1 2">
    <name type="scientific">Actinomadura luzonensis</name>
    <dbReference type="NCBI Taxonomy" id="2805427"/>
    <lineage>
        <taxon>Bacteria</taxon>
        <taxon>Bacillati</taxon>
        <taxon>Actinomycetota</taxon>
        <taxon>Actinomycetes</taxon>
        <taxon>Streptosporangiales</taxon>
        <taxon>Thermomonosporaceae</taxon>
        <taxon>Actinomadura</taxon>
    </lineage>
</organism>
<sequence length="119" mass="12236">MAEVSASFRVVPVEVEGPVAGERPFVAEGAAAPAGPPFARPVGGPGVAGLVADGRLAVELPDVVEAPPAAGASHRVPWATHARELLDGVRADLVVGVLRRVGLLVLDGVRLVRVARWGW</sequence>
<evidence type="ECO:0000313" key="1">
    <source>
        <dbReference type="EMBL" id="MCK2215530.1"/>
    </source>
</evidence>
<keyword evidence="2" id="KW-1185">Reference proteome</keyword>
<dbReference type="Proteomes" id="UP001317259">
    <property type="component" value="Unassembled WGS sequence"/>
</dbReference>
<protein>
    <submittedName>
        <fullName evidence="1">Uncharacterized protein</fullName>
    </submittedName>
</protein>
<accession>A0ABT0FT69</accession>
<gene>
    <name evidence="1" type="ORF">MF672_017305</name>
</gene>
<dbReference type="EMBL" id="JAKRKC020000001">
    <property type="protein sequence ID" value="MCK2215530.1"/>
    <property type="molecule type" value="Genomic_DNA"/>
</dbReference>
<dbReference type="RefSeq" id="WP_242376045.1">
    <property type="nucleotide sequence ID" value="NZ_JAKRKC020000001.1"/>
</dbReference>
<name>A0ABT0FT69_9ACTN</name>
<comment type="caution">
    <text evidence="1">The sequence shown here is derived from an EMBL/GenBank/DDBJ whole genome shotgun (WGS) entry which is preliminary data.</text>
</comment>
<evidence type="ECO:0000313" key="2">
    <source>
        <dbReference type="Proteomes" id="UP001317259"/>
    </source>
</evidence>
<reference evidence="1 2" key="1">
    <citation type="submission" date="2022-04" db="EMBL/GenBank/DDBJ databases">
        <title>Genome draft of Actinomadura sp. ATCC 31491.</title>
        <authorList>
            <person name="Shi X."/>
            <person name="Du Y."/>
        </authorList>
    </citation>
    <scope>NUCLEOTIDE SEQUENCE [LARGE SCALE GENOMIC DNA]</scope>
    <source>
        <strain evidence="1 2">ATCC 31491</strain>
    </source>
</reference>